<name>A0A1Q9LKN5_9PSEU</name>
<evidence type="ECO:0000313" key="2">
    <source>
        <dbReference type="EMBL" id="OLR92611.1"/>
    </source>
</evidence>
<evidence type="ECO:0000256" key="1">
    <source>
        <dbReference type="SAM" id="Phobius"/>
    </source>
</evidence>
<protein>
    <recommendedName>
        <fullName evidence="4">GAP family protein</fullName>
    </recommendedName>
</protein>
<dbReference type="InterPro" id="IPR021315">
    <property type="entry name" value="Gap/Sap"/>
</dbReference>
<dbReference type="RefSeq" id="WP_075975753.1">
    <property type="nucleotide sequence ID" value="NZ_MKQR01000016.1"/>
</dbReference>
<keyword evidence="3" id="KW-1185">Reference proteome</keyword>
<dbReference type="STRING" id="1193682.BJP25_21415"/>
<reference evidence="2 3" key="1">
    <citation type="submission" date="2016-10" db="EMBL/GenBank/DDBJ databases">
        <title>The Draft Genome Sequence of Actinokineospora bangkokensis 44EHWT reveals the biosynthetic pathway of antifungal compounds Thailandins with unusual extender unit butylmalonyl-CoA.</title>
        <authorList>
            <person name="Greule A."/>
            <person name="Intra B."/>
            <person name="Flemming S."/>
            <person name="Rommel M.G."/>
            <person name="Panbangred W."/>
            <person name="Bechthold A."/>
        </authorList>
    </citation>
    <scope>NUCLEOTIDE SEQUENCE [LARGE SCALE GENOMIC DNA]</scope>
    <source>
        <strain evidence="2 3">44EHW</strain>
    </source>
</reference>
<dbReference type="Pfam" id="PF11139">
    <property type="entry name" value="SfLAP"/>
    <property type="match status" value="1"/>
</dbReference>
<feature type="transmembrane region" description="Helical" evidence="1">
    <location>
        <begin position="198"/>
        <end position="220"/>
    </location>
</feature>
<evidence type="ECO:0000313" key="3">
    <source>
        <dbReference type="Proteomes" id="UP000186040"/>
    </source>
</evidence>
<feature type="transmembrane region" description="Helical" evidence="1">
    <location>
        <begin position="114"/>
        <end position="135"/>
    </location>
</feature>
<sequence length="221" mass="22411">MTATLLAGIAGLALLDALNPATIAGVALLLLAPMAHPVRAAAGFVAGAYLTVLGLGAAVYTGADAAADAVGDGLVWLRRIAFTVAAIGLAVAGLRRLRARTRPAVTVPGWVNPLSAALLGLLMTGADLPNAFPYFIAIERIVNADLGTTGSLTIIAGYALVYCLPCLLLLIAGAASGDKVRRRLATLYQRLGGEKRQARSVPIAAGYLLAAAGVFTIAVLA</sequence>
<dbReference type="Proteomes" id="UP000186040">
    <property type="component" value="Unassembled WGS sequence"/>
</dbReference>
<accession>A0A1Q9LKN5</accession>
<proteinExistence type="predicted"/>
<feature type="transmembrane region" description="Helical" evidence="1">
    <location>
        <begin position="43"/>
        <end position="63"/>
    </location>
</feature>
<evidence type="ECO:0008006" key="4">
    <source>
        <dbReference type="Google" id="ProtNLM"/>
    </source>
</evidence>
<dbReference type="EMBL" id="MKQR01000016">
    <property type="protein sequence ID" value="OLR92611.1"/>
    <property type="molecule type" value="Genomic_DNA"/>
</dbReference>
<keyword evidence="1" id="KW-1133">Transmembrane helix</keyword>
<organism evidence="2 3">
    <name type="scientific">Actinokineospora bangkokensis</name>
    <dbReference type="NCBI Taxonomy" id="1193682"/>
    <lineage>
        <taxon>Bacteria</taxon>
        <taxon>Bacillati</taxon>
        <taxon>Actinomycetota</taxon>
        <taxon>Actinomycetes</taxon>
        <taxon>Pseudonocardiales</taxon>
        <taxon>Pseudonocardiaceae</taxon>
        <taxon>Actinokineospora</taxon>
    </lineage>
</organism>
<keyword evidence="1" id="KW-0472">Membrane</keyword>
<gene>
    <name evidence="2" type="ORF">BJP25_21415</name>
</gene>
<feature type="transmembrane region" description="Helical" evidence="1">
    <location>
        <begin position="155"/>
        <end position="177"/>
    </location>
</feature>
<feature type="transmembrane region" description="Helical" evidence="1">
    <location>
        <begin position="75"/>
        <end position="94"/>
    </location>
</feature>
<dbReference type="AlphaFoldDB" id="A0A1Q9LKN5"/>
<dbReference type="OrthoDB" id="5114475at2"/>
<feature type="transmembrane region" description="Helical" evidence="1">
    <location>
        <begin position="6"/>
        <end position="31"/>
    </location>
</feature>
<keyword evidence="1" id="KW-0812">Transmembrane</keyword>
<comment type="caution">
    <text evidence="2">The sequence shown here is derived from an EMBL/GenBank/DDBJ whole genome shotgun (WGS) entry which is preliminary data.</text>
</comment>